<evidence type="ECO:0000256" key="6">
    <source>
        <dbReference type="ARBA" id="ARBA00023136"/>
    </source>
</evidence>
<comment type="subcellular location">
    <subcellularLocation>
        <location evidence="1">Cytoplasm</location>
    </subcellularLocation>
    <subcellularLocation>
        <location evidence="10">Endomembrane system</location>
        <topology evidence="10">Single-pass type I membrane protein</topology>
    </subcellularLocation>
</comment>
<keyword evidence="5" id="KW-1133">Transmembrane helix</keyword>
<comment type="caution">
    <text evidence="12">The sequence shown here is derived from an EMBL/GenBank/DDBJ whole genome shotgun (WGS) entry which is preliminary data.</text>
</comment>
<evidence type="ECO:0000259" key="11">
    <source>
        <dbReference type="PROSITE" id="PS50835"/>
    </source>
</evidence>
<evidence type="ECO:0000313" key="12">
    <source>
        <dbReference type="EMBL" id="KAJ8399016.1"/>
    </source>
</evidence>
<evidence type="ECO:0000256" key="8">
    <source>
        <dbReference type="ARBA" id="ARBA00023180"/>
    </source>
</evidence>
<evidence type="ECO:0000256" key="2">
    <source>
        <dbReference type="ARBA" id="ARBA00022490"/>
    </source>
</evidence>
<dbReference type="EMBL" id="JAINUG010000086">
    <property type="protein sequence ID" value="KAJ8399016.1"/>
    <property type="molecule type" value="Genomic_DNA"/>
</dbReference>
<name>A0AAD7SAH2_9TELE</name>
<evidence type="ECO:0000256" key="5">
    <source>
        <dbReference type="ARBA" id="ARBA00022989"/>
    </source>
</evidence>
<dbReference type="InterPro" id="IPR013783">
    <property type="entry name" value="Ig-like_fold"/>
</dbReference>
<dbReference type="Proteomes" id="UP001221898">
    <property type="component" value="Unassembled WGS sequence"/>
</dbReference>
<feature type="domain" description="Ig-like" evidence="11">
    <location>
        <begin position="158"/>
        <end position="240"/>
    </location>
</feature>
<gene>
    <name evidence="12" type="ORF">AAFF_G00416830</name>
</gene>
<dbReference type="InterPro" id="IPR036179">
    <property type="entry name" value="Ig-like_dom_sf"/>
</dbReference>
<keyword evidence="7" id="KW-1015">Disulfide bond</keyword>
<evidence type="ECO:0000256" key="1">
    <source>
        <dbReference type="ARBA" id="ARBA00004496"/>
    </source>
</evidence>
<keyword evidence="9" id="KW-0393">Immunoglobulin domain</keyword>
<accession>A0AAD7SAH2</accession>
<evidence type="ECO:0000256" key="10">
    <source>
        <dbReference type="ARBA" id="ARBA00046288"/>
    </source>
</evidence>
<dbReference type="Pfam" id="PF13927">
    <property type="entry name" value="Ig_3"/>
    <property type="match status" value="1"/>
</dbReference>
<proteinExistence type="predicted"/>
<dbReference type="GO" id="GO:0005737">
    <property type="term" value="C:cytoplasm"/>
    <property type="evidence" value="ECO:0007669"/>
    <property type="project" value="UniProtKB-SubCell"/>
</dbReference>
<evidence type="ECO:0000256" key="7">
    <source>
        <dbReference type="ARBA" id="ARBA00023157"/>
    </source>
</evidence>
<keyword evidence="3" id="KW-0812">Transmembrane</keyword>
<evidence type="ECO:0000313" key="13">
    <source>
        <dbReference type="Proteomes" id="UP001221898"/>
    </source>
</evidence>
<dbReference type="Gene3D" id="2.60.40.10">
    <property type="entry name" value="Immunoglobulins"/>
    <property type="match status" value="2"/>
</dbReference>
<dbReference type="PROSITE" id="PS50835">
    <property type="entry name" value="IG_LIKE"/>
    <property type="match status" value="1"/>
</dbReference>
<evidence type="ECO:0000256" key="9">
    <source>
        <dbReference type="ARBA" id="ARBA00023319"/>
    </source>
</evidence>
<dbReference type="PANTHER" id="PTHR44888:SF1">
    <property type="entry name" value="HEPACAM FAMILY MEMBER 2"/>
    <property type="match status" value="1"/>
</dbReference>
<keyword evidence="2" id="KW-0963">Cytoplasm</keyword>
<dbReference type="AlphaFoldDB" id="A0AAD7SAH2"/>
<evidence type="ECO:0000256" key="4">
    <source>
        <dbReference type="ARBA" id="ARBA00022729"/>
    </source>
</evidence>
<keyword evidence="6" id="KW-0472">Membrane</keyword>
<reference evidence="12" key="1">
    <citation type="journal article" date="2023" name="Science">
        <title>Genome structures resolve the early diversification of teleost fishes.</title>
        <authorList>
            <person name="Parey E."/>
            <person name="Louis A."/>
            <person name="Montfort J."/>
            <person name="Bouchez O."/>
            <person name="Roques C."/>
            <person name="Iampietro C."/>
            <person name="Lluch J."/>
            <person name="Castinel A."/>
            <person name="Donnadieu C."/>
            <person name="Desvignes T."/>
            <person name="Floi Bucao C."/>
            <person name="Jouanno E."/>
            <person name="Wen M."/>
            <person name="Mejri S."/>
            <person name="Dirks R."/>
            <person name="Jansen H."/>
            <person name="Henkel C."/>
            <person name="Chen W.J."/>
            <person name="Zahm M."/>
            <person name="Cabau C."/>
            <person name="Klopp C."/>
            <person name="Thompson A.W."/>
            <person name="Robinson-Rechavi M."/>
            <person name="Braasch I."/>
            <person name="Lecointre G."/>
            <person name="Bobe J."/>
            <person name="Postlethwait J.H."/>
            <person name="Berthelot C."/>
            <person name="Roest Crollius H."/>
            <person name="Guiguen Y."/>
        </authorList>
    </citation>
    <scope>NUCLEOTIDE SEQUENCE</scope>
    <source>
        <strain evidence="12">NC1722</strain>
    </source>
</reference>
<dbReference type="PANTHER" id="PTHR44888">
    <property type="entry name" value="HEPACAM FAMILY MEMBER 2-RELATED"/>
    <property type="match status" value="1"/>
</dbReference>
<dbReference type="GO" id="GO:0012505">
    <property type="term" value="C:endomembrane system"/>
    <property type="evidence" value="ECO:0007669"/>
    <property type="project" value="UniProtKB-SubCell"/>
</dbReference>
<keyword evidence="13" id="KW-1185">Reference proteome</keyword>
<organism evidence="12 13">
    <name type="scientific">Aldrovandia affinis</name>
    <dbReference type="NCBI Taxonomy" id="143900"/>
    <lineage>
        <taxon>Eukaryota</taxon>
        <taxon>Metazoa</taxon>
        <taxon>Chordata</taxon>
        <taxon>Craniata</taxon>
        <taxon>Vertebrata</taxon>
        <taxon>Euteleostomi</taxon>
        <taxon>Actinopterygii</taxon>
        <taxon>Neopterygii</taxon>
        <taxon>Teleostei</taxon>
        <taxon>Notacanthiformes</taxon>
        <taxon>Halosauridae</taxon>
        <taxon>Aldrovandia</taxon>
    </lineage>
</organism>
<keyword evidence="8" id="KW-0325">Glycoprotein</keyword>
<evidence type="ECO:0000256" key="3">
    <source>
        <dbReference type="ARBA" id="ARBA00022692"/>
    </source>
</evidence>
<dbReference type="InterPro" id="IPR052280">
    <property type="entry name" value="HEPACAM_domain"/>
</dbReference>
<dbReference type="InterPro" id="IPR007110">
    <property type="entry name" value="Ig-like_dom"/>
</dbReference>
<keyword evidence="4" id="KW-0732">Signal</keyword>
<sequence length="380" mass="42811">MWLGWLLRIARSFPAKKVFLINCGLCHPVLQQLLVYLLFWGMPNTASSARPQETRFYAELHKQVVLYTTDPIEDLVSEVVWKKHGDKYQTILRHDANKSDYFGGYRNRTSYYFKNNTLILDAVMEEDEGTYEVSMVYKNHSVTSLTLHLSISTPLSDPSVKMEISKSQMKLVLKCEVGNGADLSYHWLKSGQLLPQDERHSLIEKNSTLQVNNLTSVDCVNYTCVAANGLARREGHIQLSGSDIETCSVSRAASTLTVRDLLCISTAVFCASGLCVVIVCINRHSQEIRLCLRGLCSNDRAIISRRGQRTIEADITENRVYEEINEQVAPAAQEVAQLPYVYTDFIPNWYGAQSGQSVVEIEDFGYSTINPLEPQSPHVS</sequence>
<dbReference type="SUPFAM" id="SSF48726">
    <property type="entry name" value="Immunoglobulin"/>
    <property type="match status" value="2"/>
</dbReference>
<protein>
    <recommendedName>
        <fullName evidence="11">Ig-like domain-containing protein</fullName>
    </recommendedName>
</protein>